<evidence type="ECO:0000256" key="3">
    <source>
        <dbReference type="SAM" id="Phobius"/>
    </source>
</evidence>
<feature type="domain" description="PPM-type phosphatase" evidence="4">
    <location>
        <begin position="157"/>
        <end position="374"/>
    </location>
</feature>
<evidence type="ECO:0000256" key="2">
    <source>
        <dbReference type="SAM" id="MobiDB-lite"/>
    </source>
</evidence>
<dbReference type="PANTHER" id="PTHR43156:SF2">
    <property type="entry name" value="STAGE II SPORULATION PROTEIN E"/>
    <property type="match status" value="1"/>
</dbReference>
<dbReference type="InterPro" id="IPR052016">
    <property type="entry name" value="Bact_Sigma-Reg"/>
</dbReference>
<protein>
    <recommendedName>
        <fullName evidence="4">PPM-type phosphatase domain-containing protein</fullName>
    </recommendedName>
</protein>
<evidence type="ECO:0000259" key="4">
    <source>
        <dbReference type="SMART" id="SM00331"/>
    </source>
</evidence>
<dbReference type="InterPro" id="IPR001932">
    <property type="entry name" value="PPM-type_phosphatase-like_dom"/>
</dbReference>
<dbReference type="InterPro" id="IPR036457">
    <property type="entry name" value="PPM-type-like_dom_sf"/>
</dbReference>
<dbReference type="Gene3D" id="3.60.40.10">
    <property type="entry name" value="PPM-type phosphatase domain"/>
    <property type="match status" value="1"/>
</dbReference>
<reference evidence="6" key="1">
    <citation type="journal article" date="2019" name="Int. J. Syst. Evol. Microbiol.">
        <title>The Global Catalogue of Microorganisms (GCM) 10K type strain sequencing project: providing services to taxonomists for standard genome sequencing and annotation.</title>
        <authorList>
            <consortium name="The Broad Institute Genomics Platform"/>
            <consortium name="The Broad Institute Genome Sequencing Center for Infectious Disease"/>
            <person name="Wu L."/>
            <person name="Ma J."/>
        </authorList>
    </citation>
    <scope>NUCLEOTIDE SEQUENCE [LARGE SCALE GENOMIC DNA]</scope>
    <source>
        <strain evidence="6">JCM 18126</strain>
    </source>
</reference>
<keyword evidence="3" id="KW-0472">Membrane</keyword>
<feature type="transmembrane region" description="Helical" evidence="3">
    <location>
        <begin position="28"/>
        <end position="50"/>
    </location>
</feature>
<evidence type="ECO:0000313" key="6">
    <source>
        <dbReference type="Proteomes" id="UP001501195"/>
    </source>
</evidence>
<keyword evidence="3" id="KW-1133">Transmembrane helix</keyword>
<feature type="compositionally biased region" description="Basic and acidic residues" evidence="2">
    <location>
        <begin position="1"/>
        <end position="10"/>
    </location>
</feature>
<accession>A0ABP9H6Q4</accession>
<keyword evidence="1" id="KW-0378">Hydrolase</keyword>
<keyword evidence="6" id="KW-1185">Reference proteome</keyword>
<dbReference type="Pfam" id="PF07228">
    <property type="entry name" value="SpoIIE"/>
    <property type="match status" value="1"/>
</dbReference>
<dbReference type="RefSeq" id="WP_345710480.1">
    <property type="nucleotide sequence ID" value="NZ_BAABIL010000019.1"/>
</dbReference>
<dbReference type="PANTHER" id="PTHR43156">
    <property type="entry name" value="STAGE II SPORULATION PROTEIN E-RELATED"/>
    <property type="match status" value="1"/>
</dbReference>
<gene>
    <name evidence="5" type="ORF">GCM10023225_02450</name>
</gene>
<sequence length="394" mass="39982">MRTPHDRDAASSRGPGGSPRPRTFGAPLWPLLGLLATAAIAAVDIGAGLLHAGRPSPVANVSGTLAIAPVLTSAGGTRRQTLAVGLVAALTAAALVLVDGVHGVPAVARPAVVLATALLGTWLAGARDRQLAQLQDRREAARTLQEAMLTDPPEPADLELAIRYLPASSGDRVGGDWYDAVPGPGGGTVLVIGDVTGHDVRAAAAMGQLRAVLRAYAVDRAESPARLLTRVEGAAPLLGLDVLATAVVVRLAPAAADGSHALTWSTAGHPPPVLVHPGGRVEVLADGAPDLLLGLEPASRHDATGVLPRGATLLLHTDGLVERREADLDDGFRRLHEALAAHAALPPGELVDAVLAQLLPGEPDDDVALLAVRARCPGAGLVTRGSRAAPAPPG</sequence>
<evidence type="ECO:0000313" key="5">
    <source>
        <dbReference type="EMBL" id="GAA4962401.1"/>
    </source>
</evidence>
<evidence type="ECO:0000256" key="1">
    <source>
        <dbReference type="ARBA" id="ARBA00022801"/>
    </source>
</evidence>
<feature type="transmembrane region" description="Helical" evidence="3">
    <location>
        <begin position="82"/>
        <end position="101"/>
    </location>
</feature>
<dbReference type="SMART" id="SM00331">
    <property type="entry name" value="PP2C_SIG"/>
    <property type="match status" value="1"/>
</dbReference>
<organism evidence="5 6">
    <name type="scientific">Kineococcus glutinatus</name>
    <dbReference type="NCBI Taxonomy" id="1070872"/>
    <lineage>
        <taxon>Bacteria</taxon>
        <taxon>Bacillati</taxon>
        <taxon>Actinomycetota</taxon>
        <taxon>Actinomycetes</taxon>
        <taxon>Kineosporiales</taxon>
        <taxon>Kineosporiaceae</taxon>
        <taxon>Kineococcus</taxon>
    </lineage>
</organism>
<dbReference type="EMBL" id="BAABIL010000019">
    <property type="protein sequence ID" value="GAA4962401.1"/>
    <property type="molecule type" value="Genomic_DNA"/>
</dbReference>
<dbReference type="SUPFAM" id="SSF81606">
    <property type="entry name" value="PP2C-like"/>
    <property type="match status" value="1"/>
</dbReference>
<feature type="region of interest" description="Disordered" evidence="2">
    <location>
        <begin position="1"/>
        <end position="22"/>
    </location>
</feature>
<name>A0ABP9H6Q4_9ACTN</name>
<proteinExistence type="predicted"/>
<dbReference type="Proteomes" id="UP001501195">
    <property type="component" value="Unassembled WGS sequence"/>
</dbReference>
<comment type="caution">
    <text evidence="5">The sequence shown here is derived from an EMBL/GenBank/DDBJ whole genome shotgun (WGS) entry which is preliminary data.</text>
</comment>
<keyword evidence="3" id="KW-0812">Transmembrane</keyword>